<name>A0A0L8INU6_PSESX</name>
<dbReference type="AlphaFoldDB" id="A0A0L8INU6"/>
<dbReference type="SUPFAM" id="SSF52172">
    <property type="entry name" value="CheY-like"/>
    <property type="match status" value="1"/>
</dbReference>
<dbReference type="Proteomes" id="UP000050297">
    <property type="component" value="Unassembled WGS sequence"/>
</dbReference>
<evidence type="ECO:0000313" key="2">
    <source>
        <dbReference type="EMBL" id="KPW21162.1"/>
    </source>
</evidence>
<dbReference type="InterPro" id="IPR050595">
    <property type="entry name" value="Bact_response_regulator"/>
</dbReference>
<dbReference type="PATRIC" id="fig|199198.4.peg.4878"/>
<dbReference type="InterPro" id="IPR001789">
    <property type="entry name" value="Sig_transdc_resp-reg_receiver"/>
</dbReference>
<evidence type="ECO:0000313" key="3">
    <source>
        <dbReference type="Proteomes" id="UP000050297"/>
    </source>
</evidence>
<dbReference type="PANTHER" id="PTHR44591:SF25">
    <property type="entry name" value="CHEMOTAXIS TWO-COMPONENT RESPONSE REGULATOR"/>
    <property type="match status" value="1"/>
</dbReference>
<protein>
    <submittedName>
        <fullName evidence="2">Chemotaxis protein CheY</fullName>
    </submittedName>
</protein>
<dbReference type="Pfam" id="PF00072">
    <property type="entry name" value="Response_reg"/>
    <property type="match status" value="1"/>
</dbReference>
<proteinExistence type="predicted"/>
<dbReference type="SMART" id="SM00448">
    <property type="entry name" value="REC"/>
    <property type="match status" value="1"/>
</dbReference>
<evidence type="ECO:0000256" key="1">
    <source>
        <dbReference type="ARBA" id="ARBA00022553"/>
    </source>
</evidence>
<dbReference type="PROSITE" id="PS50110">
    <property type="entry name" value="RESPONSE_REGULATORY"/>
    <property type="match status" value="1"/>
</dbReference>
<gene>
    <name evidence="2" type="ORF">ALO91_00750</name>
</gene>
<dbReference type="RefSeq" id="WP_002553206.1">
    <property type="nucleotide sequence ID" value="NZ_LGAR01000138.1"/>
</dbReference>
<accession>A0A0L8INU6</accession>
<comment type="caution">
    <text evidence="2">The sequence shown here is derived from an EMBL/GenBank/DDBJ whole genome shotgun (WGS) entry which is preliminary data.</text>
</comment>
<keyword evidence="1" id="KW-0597">Phosphoprotein</keyword>
<sequence>MAKSVLVVDDSSSVRQVVGIALKSAGYDVIEACDGKDALGKLTGQKVHLIISDVNMPNMDGITFVKEVKKLASYKFTPIIMLTTESQESKKAEGQAAGAKAWVVKPFQPAQMLAAVSKLILP</sequence>
<dbReference type="EMBL" id="LJPM01000227">
    <property type="protein sequence ID" value="KPW21162.1"/>
    <property type="molecule type" value="Genomic_DNA"/>
</dbReference>
<dbReference type="GeneID" id="61868200"/>
<dbReference type="InterPro" id="IPR011006">
    <property type="entry name" value="CheY-like_superfamily"/>
</dbReference>
<dbReference type="Gene3D" id="3.40.50.2300">
    <property type="match status" value="1"/>
</dbReference>
<dbReference type="PANTHER" id="PTHR44591">
    <property type="entry name" value="STRESS RESPONSE REGULATOR PROTEIN 1"/>
    <property type="match status" value="1"/>
</dbReference>
<dbReference type="GO" id="GO:0000160">
    <property type="term" value="P:phosphorelay signal transduction system"/>
    <property type="evidence" value="ECO:0007669"/>
    <property type="project" value="InterPro"/>
</dbReference>
<reference evidence="2 3" key="1">
    <citation type="submission" date="2015-09" db="EMBL/GenBank/DDBJ databases">
        <title>Genome announcement of multiple Pseudomonas syringae strains.</title>
        <authorList>
            <person name="Thakur S."/>
            <person name="Wang P.W."/>
            <person name="Gong Y."/>
            <person name="Weir B.S."/>
            <person name="Guttman D.S."/>
        </authorList>
    </citation>
    <scope>NUCLEOTIDE SEQUENCE [LARGE SCALE GENOMIC DNA]</scope>
    <source>
        <strain evidence="2 3">ICMP2802</strain>
    </source>
</reference>
<organism evidence="2 3">
    <name type="scientific">Pseudomonas syringae pv. aceris</name>
    <dbReference type="NCBI Taxonomy" id="199198"/>
    <lineage>
        <taxon>Bacteria</taxon>
        <taxon>Pseudomonadati</taxon>
        <taxon>Pseudomonadota</taxon>
        <taxon>Gammaproteobacteria</taxon>
        <taxon>Pseudomonadales</taxon>
        <taxon>Pseudomonadaceae</taxon>
        <taxon>Pseudomonas</taxon>
        <taxon>Pseudomonas syringae</taxon>
    </lineage>
</organism>
<dbReference type="CDD" id="cd17562">
    <property type="entry name" value="REC_CheY4-like"/>
    <property type="match status" value="1"/>
</dbReference>